<dbReference type="AlphaFoldDB" id="A0A3B0VIU4"/>
<reference evidence="1" key="1">
    <citation type="submission" date="2018-06" db="EMBL/GenBank/DDBJ databases">
        <authorList>
            <person name="Zhirakovskaya E."/>
        </authorList>
    </citation>
    <scope>NUCLEOTIDE SEQUENCE</scope>
</reference>
<gene>
    <name evidence="1" type="ORF">MNBD_GAMMA01-1322</name>
</gene>
<sequence length="135" mass="15800">MIPKTKKRKKRGIKAKKLLDLWALCVKTRDGYTCQYCHKNYTNNTRGVNAHHIWTKGGHPIVKFSLRNGITLCVYCHRMEAHGRSQLFNEWVKKKLGKKTHDLLYIRANQHGKNDLTLVELELNYELKELRNAGL</sequence>
<dbReference type="EMBL" id="UOEW01000214">
    <property type="protein sequence ID" value="VAW38932.1"/>
    <property type="molecule type" value="Genomic_DNA"/>
</dbReference>
<accession>A0A3B0VIU4</accession>
<evidence type="ECO:0000313" key="1">
    <source>
        <dbReference type="EMBL" id="VAW38932.1"/>
    </source>
</evidence>
<evidence type="ECO:0008006" key="2">
    <source>
        <dbReference type="Google" id="ProtNLM"/>
    </source>
</evidence>
<dbReference type="InterPro" id="IPR036280">
    <property type="entry name" value="Multihaem_cyt_sf"/>
</dbReference>
<dbReference type="Gene3D" id="1.10.30.50">
    <property type="match status" value="1"/>
</dbReference>
<proteinExistence type="predicted"/>
<organism evidence="1">
    <name type="scientific">hydrothermal vent metagenome</name>
    <dbReference type="NCBI Taxonomy" id="652676"/>
    <lineage>
        <taxon>unclassified sequences</taxon>
        <taxon>metagenomes</taxon>
        <taxon>ecological metagenomes</taxon>
    </lineage>
</organism>
<dbReference type="SUPFAM" id="SSF48695">
    <property type="entry name" value="Multiheme cytochromes"/>
    <property type="match status" value="1"/>
</dbReference>
<name>A0A3B0VIU4_9ZZZZ</name>
<protein>
    <recommendedName>
        <fullName evidence="2">HNH nuclease domain-containing protein</fullName>
    </recommendedName>
</protein>